<comment type="cofactor">
    <cofactor evidence="10">
        <name>Mn(2+)</name>
        <dbReference type="ChEBI" id="CHEBI:29035"/>
    </cofactor>
    <text evidence="10">Binds 2 manganese ions per subunit.</text>
</comment>
<dbReference type="Gene3D" id="3.40.1450.10">
    <property type="entry name" value="BPG-independent phosphoglycerate mutase, domain B"/>
    <property type="match status" value="1"/>
</dbReference>
<dbReference type="PANTHER" id="PTHR31637">
    <property type="entry name" value="2,3-BISPHOSPHOGLYCERATE-INDEPENDENT PHOSPHOGLYCERATE MUTASE"/>
    <property type="match status" value="1"/>
</dbReference>
<dbReference type="GO" id="GO:0030145">
    <property type="term" value="F:manganese ion binding"/>
    <property type="evidence" value="ECO:0007669"/>
    <property type="project" value="UniProtKB-UniRule"/>
</dbReference>
<dbReference type="FunFam" id="3.40.1450.10:FF:000001">
    <property type="entry name" value="2,3-bisphosphoglycerate-independent phosphoglycerate mutase"/>
    <property type="match status" value="1"/>
</dbReference>
<feature type="binding site" evidence="10 12">
    <location>
        <begin position="154"/>
        <end position="155"/>
    </location>
    <ligand>
        <name>substrate</name>
    </ligand>
</feature>
<feature type="domain" description="BPG-independent PGAM N-terminal" evidence="15">
    <location>
        <begin position="83"/>
        <end position="299"/>
    </location>
</feature>
<feature type="binding site" evidence="10 12">
    <location>
        <position position="186"/>
    </location>
    <ligand>
        <name>substrate</name>
    </ligand>
</feature>
<dbReference type="SUPFAM" id="SSF64158">
    <property type="entry name" value="2,3-Bisphosphoglycerate-independent phosphoglycerate mutase, substrate-binding domain"/>
    <property type="match status" value="1"/>
</dbReference>
<evidence type="ECO:0000256" key="11">
    <source>
        <dbReference type="PIRSR" id="PIRSR001492-1"/>
    </source>
</evidence>
<keyword evidence="8 10" id="KW-0413">Isomerase</keyword>
<name>F3Z457_DESAF</name>
<feature type="binding site" evidence="10 13">
    <location>
        <position position="63"/>
    </location>
    <ligand>
        <name>Mn(2+)</name>
        <dbReference type="ChEBI" id="CHEBI:29035"/>
        <label>2</label>
    </ligand>
</feature>
<dbReference type="PANTHER" id="PTHR31637:SF0">
    <property type="entry name" value="2,3-BISPHOSPHOGLYCERATE-INDEPENDENT PHOSPHOGLYCERATE MUTASE"/>
    <property type="match status" value="1"/>
</dbReference>
<comment type="pathway">
    <text evidence="2 10">Carbohydrate degradation; glycolysis; pyruvate from D-glyceraldehyde 3-phosphate: step 3/5.</text>
</comment>
<organism evidence="16 17">
    <name type="scientific">Desulfocurvibacter africanus subsp. africanus str. Walvis Bay</name>
    <dbReference type="NCBI Taxonomy" id="690850"/>
    <lineage>
        <taxon>Bacteria</taxon>
        <taxon>Pseudomonadati</taxon>
        <taxon>Thermodesulfobacteriota</taxon>
        <taxon>Desulfovibrionia</taxon>
        <taxon>Desulfovibrionales</taxon>
        <taxon>Desulfovibrionaceae</taxon>
        <taxon>Desulfocurvibacter</taxon>
    </lineage>
</organism>
<feature type="active site" description="Phosphoserine intermediate" evidence="10 11">
    <location>
        <position position="63"/>
    </location>
</feature>
<evidence type="ECO:0000256" key="13">
    <source>
        <dbReference type="PIRSR" id="PIRSR001492-3"/>
    </source>
</evidence>
<dbReference type="GO" id="GO:0004619">
    <property type="term" value="F:phosphoglycerate mutase activity"/>
    <property type="evidence" value="ECO:0007669"/>
    <property type="project" value="UniProtKB-UniRule"/>
</dbReference>
<dbReference type="InterPro" id="IPR006124">
    <property type="entry name" value="Metalloenzyme"/>
</dbReference>
<evidence type="ECO:0000259" key="15">
    <source>
        <dbReference type="Pfam" id="PF06415"/>
    </source>
</evidence>
<dbReference type="eggNOG" id="COG0696">
    <property type="taxonomic scope" value="Bacteria"/>
</dbReference>
<dbReference type="KEGG" id="daf:Desaf_3309"/>
<dbReference type="HOGENOM" id="CLU_026099_2_0_7"/>
<feature type="binding site" evidence="10 12">
    <location>
        <position position="192"/>
    </location>
    <ligand>
        <name>substrate</name>
    </ligand>
</feature>
<accession>F3Z457</accession>
<keyword evidence="17" id="KW-1185">Reference proteome</keyword>
<feature type="domain" description="Metalloenzyme" evidence="14">
    <location>
        <begin position="5"/>
        <end position="504"/>
    </location>
</feature>
<sequence>MQTIKPTILLILDGWGCAEKGPGNAVCMAGTPTLDRLRATYPSTLLACSGRAVGLPDGFMGNSEVGHMNIGAGRVIYQDMTRIDVAIEDGSFFENPALTQAAHLAKTSGGRLHLMGLVSDGGVHSHEKHIFALLELAKRQGLDNVLVHAFLDGRDTPPTSGAGYVRQLMAKMNEIGIGRVASVIGRYWAMDRDKRWERNELAYDALTLGQGQKIVDPVAAIEEAYAAGENDEFVKPRVVVDANGAPLGTLQDGDVVIFFNFRADRARQITRALHDAEFKGFARKSWPKLAMLATMTEYDSDFPLPAAYPPQSVDKSLGQIVSEADLKQLRLAETEKYAHVTYFLSCGREEPFPGEDRVLVPSPRDVATYDLKPEMSVRQVTDILLAKWRDYDLTVCNLANLDMVGHTGIIPAAMEAAKAVDECVARIVEAVLASGGRICITADHGNAEEMLDEKGGKQTAHSKNPVPFVYIEQGVELALDNVALRQGGILGDIAPTLLMLMGLPIPVQMTGAPLIIVNEGAGHAK</sequence>
<keyword evidence="6 10" id="KW-0324">Glycolysis</keyword>
<dbReference type="InterPro" id="IPR017850">
    <property type="entry name" value="Alkaline_phosphatase_core_sf"/>
</dbReference>
<keyword evidence="7 10" id="KW-0464">Manganese</keyword>
<feature type="binding site" evidence="10 13">
    <location>
        <position position="13"/>
    </location>
    <ligand>
        <name>Mn(2+)</name>
        <dbReference type="ChEBI" id="CHEBI:29035"/>
        <label>2</label>
    </ligand>
</feature>
<evidence type="ECO:0000256" key="7">
    <source>
        <dbReference type="ARBA" id="ARBA00023211"/>
    </source>
</evidence>
<dbReference type="InterPro" id="IPR036646">
    <property type="entry name" value="PGAM_B_sf"/>
</dbReference>
<comment type="function">
    <text evidence="10">Catalyzes the interconversion of 2-phosphoglycerate and 3-phosphoglycerate.</text>
</comment>
<dbReference type="NCBIfam" id="TIGR01307">
    <property type="entry name" value="pgm_bpd_ind"/>
    <property type="match status" value="1"/>
</dbReference>
<dbReference type="InterPro" id="IPR005995">
    <property type="entry name" value="Pgm_bpd_ind"/>
</dbReference>
<dbReference type="Pfam" id="PF06415">
    <property type="entry name" value="iPGM_N"/>
    <property type="match status" value="1"/>
</dbReference>
<feature type="binding site" evidence="10 13">
    <location>
        <position position="406"/>
    </location>
    <ligand>
        <name>Mn(2+)</name>
        <dbReference type="ChEBI" id="CHEBI:29035"/>
        <label>1</label>
    </ligand>
</feature>
<dbReference type="HAMAP" id="MF_01038">
    <property type="entry name" value="GpmI"/>
    <property type="match status" value="1"/>
</dbReference>
<dbReference type="Pfam" id="PF01676">
    <property type="entry name" value="Metalloenzyme"/>
    <property type="match status" value="1"/>
</dbReference>
<dbReference type="Proteomes" id="UP000007844">
    <property type="component" value="Chromosome"/>
</dbReference>
<evidence type="ECO:0000313" key="16">
    <source>
        <dbReference type="EMBL" id="EGJ51599.1"/>
    </source>
</evidence>
<dbReference type="UniPathway" id="UPA00109">
    <property type="reaction ID" value="UER00186"/>
</dbReference>
<dbReference type="GO" id="GO:0005829">
    <property type="term" value="C:cytosol"/>
    <property type="evidence" value="ECO:0007669"/>
    <property type="project" value="TreeGrafter"/>
</dbReference>
<comment type="subunit">
    <text evidence="10">Monomer.</text>
</comment>
<feature type="binding site" evidence="10 13">
    <location>
        <position position="461"/>
    </location>
    <ligand>
        <name>Mn(2+)</name>
        <dbReference type="ChEBI" id="CHEBI:29035"/>
        <label>1</label>
    </ligand>
</feature>
<dbReference type="SUPFAM" id="SSF53649">
    <property type="entry name" value="Alkaline phosphatase-like"/>
    <property type="match status" value="1"/>
</dbReference>
<dbReference type="RefSeq" id="WP_014261221.1">
    <property type="nucleotide sequence ID" value="NC_016629.1"/>
</dbReference>
<evidence type="ECO:0000256" key="3">
    <source>
        <dbReference type="ARBA" id="ARBA00008819"/>
    </source>
</evidence>
<gene>
    <name evidence="10" type="primary">gpmI</name>
    <name evidence="16" type="ORF">Desaf_3309</name>
</gene>
<dbReference type="Gene3D" id="3.40.720.10">
    <property type="entry name" value="Alkaline Phosphatase, subunit A"/>
    <property type="match status" value="1"/>
</dbReference>
<dbReference type="PIRSF" id="PIRSF001492">
    <property type="entry name" value="IPGAM"/>
    <property type="match status" value="1"/>
</dbReference>
<protein>
    <recommendedName>
        <fullName evidence="9 10">2,3-bisphosphoglycerate-independent phosphoglycerate mutase</fullName>
        <shortName evidence="10">BPG-independent PGAM</shortName>
        <shortName evidence="10">Phosphoglyceromutase</shortName>
        <shortName evidence="10">iPGM</shortName>
        <ecNumber evidence="4 10">5.4.2.12</ecNumber>
    </recommendedName>
</protein>
<feature type="binding site" evidence="10 13">
    <location>
        <position position="444"/>
    </location>
    <ligand>
        <name>Mn(2+)</name>
        <dbReference type="ChEBI" id="CHEBI:29035"/>
        <label>2</label>
    </ligand>
</feature>
<dbReference type="GO" id="GO:0006007">
    <property type="term" value="P:glucose catabolic process"/>
    <property type="evidence" value="ECO:0007669"/>
    <property type="project" value="InterPro"/>
</dbReference>
<dbReference type="InterPro" id="IPR011258">
    <property type="entry name" value="BPG-indep_PGM_N"/>
</dbReference>
<dbReference type="EC" id="5.4.2.12" evidence="4 10"/>
<evidence type="ECO:0000256" key="12">
    <source>
        <dbReference type="PIRSR" id="PIRSR001492-2"/>
    </source>
</evidence>
<evidence type="ECO:0000256" key="4">
    <source>
        <dbReference type="ARBA" id="ARBA00012026"/>
    </source>
</evidence>
<evidence type="ECO:0000256" key="2">
    <source>
        <dbReference type="ARBA" id="ARBA00004798"/>
    </source>
</evidence>
<dbReference type="GO" id="GO:0006096">
    <property type="term" value="P:glycolytic process"/>
    <property type="evidence" value="ECO:0007669"/>
    <property type="project" value="UniProtKB-UniRule"/>
</dbReference>
<evidence type="ECO:0000256" key="5">
    <source>
        <dbReference type="ARBA" id="ARBA00022723"/>
    </source>
</evidence>
<feature type="binding site" evidence="10 13">
    <location>
        <position position="443"/>
    </location>
    <ligand>
        <name>Mn(2+)</name>
        <dbReference type="ChEBI" id="CHEBI:29035"/>
        <label>2</label>
    </ligand>
</feature>
<feature type="binding site" evidence="10 12">
    <location>
        <position position="336"/>
    </location>
    <ligand>
        <name>substrate</name>
    </ligand>
</feature>
<proteinExistence type="inferred from homology"/>
<evidence type="ECO:0000313" key="17">
    <source>
        <dbReference type="Proteomes" id="UP000007844"/>
    </source>
</evidence>
<evidence type="ECO:0000256" key="10">
    <source>
        <dbReference type="HAMAP-Rule" id="MF_01038"/>
    </source>
</evidence>
<evidence type="ECO:0000256" key="8">
    <source>
        <dbReference type="ARBA" id="ARBA00023235"/>
    </source>
</evidence>
<dbReference type="STRING" id="690850.Desaf_3309"/>
<dbReference type="AlphaFoldDB" id="F3Z457"/>
<dbReference type="CDD" id="cd16010">
    <property type="entry name" value="iPGM"/>
    <property type="match status" value="1"/>
</dbReference>
<comment type="similarity">
    <text evidence="3 10">Belongs to the BPG-independent phosphoglycerate mutase family.</text>
</comment>
<feature type="binding site" evidence="10 13">
    <location>
        <position position="402"/>
    </location>
    <ligand>
        <name>Mn(2+)</name>
        <dbReference type="ChEBI" id="CHEBI:29035"/>
        <label>1</label>
    </ligand>
</feature>
<feature type="binding site" evidence="10 12">
    <location>
        <begin position="262"/>
        <end position="265"/>
    </location>
    <ligand>
        <name>substrate</name>
    </ligand>
</feature>
<evidence type="ECO:0000259" key="14">
    <source>
        <dbReference type="Pfam" id="PF01676"/>
    </source>
</evidence>
<evidence type="ECO:0000256" key="6">
    <source>
        <dbReference type="ARBA" id="ARBA00023152"/>
    </source>
</evidence>
<evidence type="ECO:0000256" key="1">
    <source>
        <dbReference type="ARBA" id="ARBA00000370"/>
    </source>
</evidence>
<keyword evidence="5 10" id="KW-0479">Metal-binding</keyword>
<feature type="binding site" evidence="10 12">
    <location>
        <position position="124"/>
    </location>
    <ligand>
        <name>substrate</name>
    </ligand>
</feature>
<evidence type="ECO:0000256" key="9">
    <source>
        <dbReference type="ARBA" id="ARBA00071648"/>
    </source>
</evidence>
<reference evidence="16 17" key="1">
    <citation type="journal article" date="2011" name="J. Bacteriol.">
        <title>Genome sequence of the mercury-methylating and pleomorphic Desulfovibrio africanus Strain Walvis Bay.</title>
        <authorList>
            <person name="Brown S.D."/>
            <person name="Wall J.D."/>
            <person name="Kucken A.M."/>
            <person name="Gilmour C.C."/>
            <person name="Podar M."/>
            <person name="Brandt C.C."/>
            <person name="Teshima H."/>
            <person name="Detter J.C."/>
            <person name="Han C.S."/>
            <person name="Land M.L."/>
            <person name="Lucas S."/>
            <person name="Han J."/>
            <person name="Pennacchio L."/>
            <person name="Nolan M."/>
            <person name="Pitluck S."/>
            <person name="Woyke T."/>
            <person name="Goodwin L."/>
            <person name="Palumbo A.V."/>
            <person name="Elias D.A."/>
        </authorList>
    </citation>
    <scope>NUCLEOTIDE SEQUENCE [LARGE SCALE GENOMIC DNA]</scope>
    <source>
        <strain evidence="16 17">Walvis Bay</strain>
    </source>
</reference>
<dbReference type="EMBL" id="CP003221">
    <property type="protein sequence ID" value="EGJ51599.1"/>
    <property type="molecule type" value="Genomic_DNA"/>
</dbReference>
<comment type="catalytic activity">
    <reaction evidence="1 10">
        <text>(2R)-2-phosphoglycerate = (2R)-3-phosphoglycerate</text>
        <dbReference type="Rhea" id="RHEA:15901"/>
        <dbReference type="ChEBI" id="CHEBI:58272"/>
        <dbReference type="ChEBI" id="CHEBI:58289"/>
        <dbReference type="EC" id="5.4.2.12"/>
    </reaction>
</comment>